<evidence type="ECO:0000313" key="2">
    <source>
        <dbReference type="EMBL" id="AIY40455.1"/>
    </source>
</evidence>
<dbReference type="HOGENOM" id="CLU_007383_10_5_4"/>
<reference evidence="3" key="1">
    <citation type="journal article" date="2014" name="Soil Biol. Biochem.">
        <title>Structure and function of bacterial communities in ageing soils: Insights from the Mendocino ecological staircase.</title>
        <authorList>
            <person name="Uroz S."/>
            <person name="Tech J.J."/>
            <person name="Sawaya N.A."/>
            <person name="Frey-Klett P."/>
            <person name="Leveau J.H.J."/>
        </authorList>
    </citation>
    <scope>NUCLEOTIDE SEQUENCE [LARGE SCALE GENOMIC DNA]</scope>
    <source>
        <strain evidence="3">Cal35</strain>
    </source>
</reference>
<dbReference type="KEGG" id="care:LT85_1297"/>
<dbReference type="PANTHER" id="PTHR43162:SF1">
    <property type="entry name" value="PRESTALK A DIFFERENTIATION PROTEIN A"/>
    <property type="match status" value="1"/>
</dbReference>
<evidence type="ECO:0000313" key="3">
    <source>
        <dbReference type="Proteomes" id="UP000030302"/>
    </source>
</evidence>
<dbReference type="OrthoDB" id="9777801at2"/>
<accession>A0A0A1F9J7</accession>
<dbReference type="PANTHER" id="PTHR43162">
    <property type="match status" value="1"/>
</dbReference>
<protein>
    <submittedName>
        <fullName evidence="2">Putative nucleoside-diphosphate-sugar epimerase</fullName>
    </submittedName>
</protein>
<proteinExistence type="predicted"/>
<dbReference type="Proteomes" id="UP000030302">
    <property type="component" value="Chromosome"/>
</dbReference>
<dbReference type="AlphaFoldDB" id="A0A0A1F9J7"/>
<dbReference type="STRING" id="279058.LT85_1297"/>
<organism evidence="2 3">
    <name type="scientific">Collimonas arenae</name>
    <dbReference type="NCBI Taxonomy" id="279058"/>
    <lineage>
        <taxon>Bacteria</taxon>
        <taxon>Pseudomonadati</taxon>
        <taxon>Pseudomonadota</taxon>
        <taxon>Betaproteobacteria</taxon>
        <taxon>Burkholderiales</taxon>
        <taxon>Oxalobacteraceae</taxon>
        <taxon>Collimonas</taxon>
    </lineage>
</organism>
<name>A0A0A1F9J7_9BURK</name>
<gene>
    <name evidence="2" type="ORF">LT85_1297</name>
</gene>
<dbReference type="Gene3D" id="3.90.25.10">
    <property type="entry name" value="UDP-galactose 4-epimerase, domain 1"/>
    <property type="match status" value="1"/>
</dbReference>
<sequence length="286" mass="30746">MYAITGISGQVGGAVARTLLAGEHAVRAVVRNADKSAPWAERGCAVALADMHDAAALQAAFTGVEGVFVLLPPNFAPTPGFPEVRRILTAVQQALAAARPAKVVCLSTIGAQASQPNLLNQLQIMEQELSQLDLPMTFLRPAWFMENSLWDVAPARDSGVIPSFLQPLDKPVPMIATADVGQVAAELLLEQWQGKRIVELEGPERITPNQIAAGFAKLLGKPVRMEAVPRENWRAIFSAQNPADPEPRMQMLDGFNEGWIEFAGTARKGTVRLETVLKDLLAAQAG</sequence>
<dbReference type="Pfam" id="PF05368">
    <property type="entry name" value="NmrA"/>
    <property type="match status" value="1"/>
</dbReference>
<dbReference type="EMBL" id="CP009962">
    <property type="protein sequence ID" value="AIY40455.1"/>
    <property type="molecule type" value="Genomic_DNA"/>
</dbReference>
<dbReference type="Gene3D" id="3.40.50.720">
    <property type="entry name" value="NAD(P)-binding Rossmann-like Domain"/>
    <property type="match status" value="1"/>
</dbReference>
<keyword evidence="3" id="KW-1185">Reference proteome</keyword>
<evidence type="ECO:0000259" key="1">
    <source>
        <dbReference type="Pfam" id="PF05368"/>
    </source>
</evidence>
<dbReference type="InterPro" id="IPR051604">
    <property type="entry name" value="Ergot_Alk_Oxidoreductase"/>
</dbReference>
<dbReference type="InterPro" id="IPR036291">
    <property type="entry name" value="NAD(P)-bd_dom_sf"/>
</dbReference>
<feature type="domain" description="NmrA-like" evidence="1">
    <location>
        <begin position="3"/>
        <end position="237"/>
    </location>
</feature>
<dbReference type="InterPro" id="IPR008030">
    <property type="entry name" value="NmrA-like"/>
</dbReference>
<dbReference type="SUPFAM" id="SSF51735">
    <property type="entry name" value="NAD(P)-binding Rossmann-fold domains"/>
    <property type="match status" value="1"/>
</dbReference>
<dbReference type="RefSeq" id="WP_038486751.1">
    <property type="nucleotide sequence ID" value="NZ_CP009962.1"/>
</dbReference>